<dbReference type="InterPro" id="IPR045061">
    <property type="entry name" value="FtsZ/CetZ"/>
</dbReference>
<evidence type="ECO:0000256" key="3">
    <source>
        <dbReference type="SAM" id="MobiDB-lite"/>
    </source>
</evidence>
<dbReference type="SUPFAM" id="SSF52490">
    <property type="entry name" value="Tubulin nucleotide-binding domain-like"/>
    <property type="match status" value="1"/>
</dbReference>
<dbReference type="GO" id="GO:0032153">
    <property type="term" value="C:cell division site"/>
    <property type="evidence" value="ECO:0000318"/>
    <property type="project" value="GO_Central"/>
</dbReference>
<evidence type="ECO:0000256" key="1">
    <source>
        <dbReference type="ARBA" id="ARBA00022741"/>
    </source>
</evidence>
<feature type="compositionally biased region" description="Low complexity" evidence="3">
    <location>
        <begin position="706"/>
        <end position="734"/>
    </location>
</feature>
<feature type="region of interest" description="Disordered" evidence="3">
    <location>
        <begin position="906"/>
        <end position="929"/>
    </location>
</feature>
<dbReference type="OrthoDB" id="512086at2759"/>
<dbReference type="GO" id="GO:0051301">
    <property type="term" value="P:cell division"/>
    <property type="evidence" value="ECO:0000318"/>
    <property type="project" value="GO_Central"/>
</dbReference>
<evidence type="ECO:0000313" key="5">
    <source>
        <dbReference type="EMBL" id="PNW87022.1"/>
    </source>
</evidence>
<dbReference type="GO" id="GO:0003924">
    <property type="term" value="F:GTPase activity"/>
    <property type="evidence" value="ECO:0000318"/>
    <property type="project" value="GO_Central"/>
</dbReference>
<evidence type="ECO:0000256" key="2">
    <source>
        <dbReference type="ARBA" id="ARBA00023134"/>
    </source>
</evidence>
<name>A0A2K3E2K7_CHLRE</name>
<keyword evidence="6" id="KW-1185">Reference proteome</keyword>
<dbReference type="GO" id="GO:0048285">
    <property type="term" value="P:organelle fission"/>
    <property type="evidence" value="ECO:0000318"/>
    <property type="project" value="GO_Central"/>
</dbReference>
<feature type="compositionally biased region" description="Low complexity" evidence="3">
    <location>
        <begin position="741"/>
        <end position="761"/>
    </location>
</feature>
<dbReference type="AlphaFoldDB" id="A0A2K3E2K7"/>
<feature type="region of interest" description="Disordered" evidence="3">
    <location>
        <begin position="145"/>
        <end position="172"/>
    </location>
</feature>
<feature type="domain" description="Tubulin/FtsZ GTPase" evidence="4">
    <location>
        <begin position="179"/>
        <end position="388"/>
    </location>
</feature>
<feature type="compositionally biased region" description="Polar residues" evidence="3">
    <location>
        <begin position="688"/>
        <end position="700"/>
    </location>
</feature>
<sequence length="1002" mass="100028">MKSRALIGPASSAGNVEVVHPVRASPVNQTASAVHLLNGDAAALRRRCAARSQRVVRVAYRQGDEPAAPAAPSTRTTSAVTATPVQQVSISVPIQPNVVTAAPMAAATSLTATMTVDVAAAPPAKPAVGASVAAAAPVAVAKAAEPVPPSSVPDPVAMKQPSSGAAQALAHPQPPVRAQLKVIGMGVRGISAVNRLIAAGTLPEAEFWALDSDKRVLSGADVAAHTLEVGPGDEASLSPEDLATLASGPAAAGQAAASEPLQLQGTAAAATSSGPDGHAGAVFVLGSAFGSPGGAPMMLQLVRHLRRQGYFVAATLTRPFEFEGARRLEAADALISTMEEVAHLVVVIAQGVLTRASAELTMGQAQAIADNTLVYTVQSTLWALRAPEILKVSHGAFLWHGRDLRNIKRPLFPPMMSLLSCPGHATLGRGQAALPLPLLQQAGLASALSTLAEDAVKAAAESPFLDHKLESATGVLCVLRVPPSALGVGARPAAAGPSSSTNTPLVADNHKEYALRSAVQVAAMTVRELVGRHCHDIIVCPQLCQDLESPSPRAKQLPQPQAAVVVPAGAESAGEGGAGDAQELVIQTQVESPDGTELVRVEVSLLVLESIEEMAEAKAVAGQKPDPAAAAAAAAAANMAAAAAADAAPTPTAATARDRIGSVISSRAPSTPRRPGPRPLSARGSGPSIFTGTIPGQPTPETVPMAASAAQPAWATGSAASAQQPAAPAAVASAAPPPQAPSARPSAAAAPAPAAPAGSGAGATAASAAAAAAANAAARKQARLASMSAMSALAGGSAAAVHNNILGASALGAAPPAQPTNTPAAGAGAAGFSPTGVPLNARGLPMYPQQQPAQPLAAAAEPEPAPAAPAPAANPFEGGLQQIPRLAESLVTSLVAQSLDLPPQAARWRHQQRTPAGTPRPPSPAFHLPRVDADVVEDGGSWMEGQAEAEPGLGRGLQQLIMGMRLPGMGGDGSGGAPGSGPPRPAAVRNRVAGMLDRERQD</sequence>
<dbReference type="InParanoid" id="A0A2K3E2K7"/>
<organism evidence="5 6">
    <name type="scientific">Chlamydomonas reinhardtii</name>
    <name type="common">Chlamydomonas smithii</name>
    <dbReference type="NCBI Taxonomy" id="3055"/>
    <lineage>
        <taxon>Eukaryota</taxon>
        <taxon>Viridiplantae</taxon>
        <taxon>Chlorophyta</taxon>
        <taxon>core chlorophytes</taxon>
        <taxon>Chlorophyceae</taxon>
        <taxon>CS clade</taxon>
        <taxon>Chlamydomonadales</taxon>
        <taxon>Chlamydomonadaceae</taxon>
        <taxon>Chlamydomonas</taxon>
    </lineage>
</organism>
<dbReference type="ExpressionAtlas" id="A0A2K3E2K7">
    <property type="expression patterns" value="baseline and differential"/>
</dbReference>
<dbReference type="Gramene" id="PNW87022">
    <property type="protein sequence ID" value="PNW87022"/>
    <property type="gene ID" value="CHLRE_02g105550v5"/>
</dbReference>
<dbReference type="GeneID" id="5725528"/>
<dbReference type="GO" id="GO:0005525">
    <property type="term" value="F:GTP binding"/>
    <property type="evidence" value="ECO:0000318"/>
    <property type="project" value="GO_Central"/>
</dbReference>
<dbReference type="InterPro" id="IPR036525">
    <property type="entry name" value="Tubulin/FtsZ_GTPase_sf"/>
</dbReference>
<feature type="region of interest" description="Disordered" evidence="3">
    <location>
        <begin position="646"/>
        <end position="761"/>
    </location>
</feature>
<evidence type="ECO:0000313" key="6">
    <source>
        <dbReference type="Proteomes" id="UP000006906"/>
    </source>
</evidence>
<feature type="region of interest" description="Disordered" evidence="3">
    <location>
        <begin position="848"/>
        <end position="874"/>
    </location>
</feature>
<dbReference type="PANTHER" id="PTHR30314">
    <property type="entry name" value="CELL DIVISION PROTEIN FTSZ-RELATED"/>
    <property type="match status" value="1"/>
</dbReference>
<accession>A0A2K3E2K7</accession>
<dbReference type="STRING" id="3055.A0A2K3E2K7"/>
<dbReference type="GO" id="GO:0005737">
    <property type="term" value="C:cytoplasm"/>
    <property type="evidence" value="ECO:0000318"/>
    <property type="project" value="GO_Central"/>
</dbReference>
<feature type="compositionally biased region" description="Low complexity" evidence="3">
    <location>
        <begin position="848"/>
        <end position="862"/>
    </location>
</feature>
<dbReference type="PANTHER" id="PTHR30314:SF31">
    <property type="entry name" value="TUBULIN_FTSZ DOMAIN CONTAINING PROTEIN"/>
    <property type="match status" value="1"/>
</dbReference>
<feature type="compositionally biased region" description="Gly residues" evidence="3">
    <location>
        <begin position="968"/>
        <end position="979"/>
    </location>
</feature>
<reference evidence="5 6" key="1">
    <citation type="journal article" date="2007" name="Science">
        <title>The Chlamydomonas genome reveals the evolution of key animal and plant functions.</title>
        <authorList>
            <person name="Merchant S.S."/>
            <person name="Prochnik S.E."/>
            <person name="Vallon O."/>
            <person name="Harris E.H."/>
            <person name="Karpowicz S.J."/>
            <person name="Witman G.B."/>
            <person name="Terry A."/>
            <person name="Salamov A."/>
            <person name="Fritz-Laylin L.K."/>
            <person name="Marechal-Drouard L."/>
            <person name="Marshall W.F."/>
            <person name="Qu L.H."/>
            <person name="Nelson D.R."/>
            <person name="Sanderfoot A.A."/>
            <person name="Spalding M.H."/>
            <person name="Kapitonov V.V."/>
            <person name="Ren Q."/>
            <person name="Ferris P."/>
            <person name="Lindquist E."/>
            <person name="Shapiro H."/>
            <person name="Lucas S.M."/>
            <person name="Grimwood J."/>
            <person name="Schmutz J."/>
            <person name="Cardol P."/>
            <person name="Cerutti H."/>
            <person name="Chanfreau G."/>
            <person name="Chen C.L."/>
            <person name="Cognat V."/>
            <person name="Croft M.T."/>
            <person name="Dent R."/>
            <person name="Dutcher S."/>
            <person name="Fernandez E."/>
            <person name="Fukuzawa H."/>
            <person name="Gonzalez-Ballester D."/>
            <person name="Gonzalez-Halphen D."/>
            <person name="Hallmann A."/>
            <person name="Hanikenne M."/>
            <person name="Hippler M."/>
            <person name="Inwood W."/>
            <person name="Jabbari K."/>
            <person name="Kalanon M."/>
            <person name="Kuras R."/>
            <person name="Lefebvre P.A."/>
            <person name="Lemaire S.D."/>
            <person name="Lobanov A.V."/>
            <person name="Lohr M."/>
            <person name="Manuell A."/>
            <person name="Meier I."/>
            <person name="Mets L."/>
            <person name="Mittag M."/>
            <person name="Mittelmeier T."/>
            <person name="Moroney J.V."/>
            <person name="Moseley J."/>
            <person name="Napoli C."/>
            <person name="Nedelcu A.M."/>
            <person name="Niyogi K."/>
            <person name="Novoselov S.V."/>
            <person name="Paulsen I.T."/>
            <person name="Pazour G."/>
            <person name="Purton S."/>
            <person name="Ral J.P."/>
            <person name="Riano-Pachon D.M."/>
            <person name="Riekhof W."/>
            <person name="Rymarquis L."/>
            <person name="Schroda M."/>
            <person name="Stern D."/>
            <person name="Umen J."/>
            <person name="Willows R."/>
            <person name="Wilson N."/>
            <person name="Zimmer S.L."/>
            <person name="Allmer J."/>
            <person name="Balk J."/>
            <person name="Bisova K."/>
            <person name="Chen C.J."/>
            <person name="Elias M."/>
            <person name="Gendler K."/>
            <person name="Hauser C."/>
            <person name="Lamb M.R."/>
            <person name="Ledford H."/>
            <person name="Long J.C."/>
            <person name="Minagawa J."/>
            <person name="Page M.D."/>
            <person name="Pan J."/>
            <person name="Pootakham W."/>
            <person name="Roje S."/>
            <person name="Rose A."/>
            <person name="Stahlberg E."/>
            <person name="Terauchi A.M."/>
            <person name="Yang P."/>
            <person name="Ball S."/>
            <person name="Bowler C."/>
            <person name="Dieckmann C.L."/>
            <person name="Gladyshev V.N."/>
            <person name="Green P."/>
            <person name="Jorgensen R."/>
            <person name="Mayfield S."/>
            <person name="Mueller-Roeber B."/>
            <person name="Rajamani S."/>
            <person name="Sayre R.T."/>
            <person name="Brokstein P."/>
            <person name="Dubchak I."/>
            <person name="Goodstein D."/>
            <person name="Hornick L."/>
            <person name="Huang Y.W."/>
            <person name="Jhaveri J."/>
            <person name="Luo Y."/>
            <person name="Martinez D."/>
            <person name="Ngau W.C."/>
            <person name="Otillar B."/>
            <person name="Poliakov A."/>
            <person name="Porter A."/>
            <person name="Szajkowski L."/>
            <person name="Werner G."/>
            <person name="Zhou K."/>
            <person name="Grigoriev I.V."/>
            <person name="Rokhsar D.S."/>
            <person name="Grossman A.R."/>
        </authorList>
    </citation>
    <scope>NUCLEOTIDE SEQUENCE [LARGE SCALE GENOMIC DNA]</scope>
    <source>
        <strain evidence="6">CC-503</strain>
    </source>
</reference>
<proteinExistence type="predicted"/>
<protein>
    <recommendedName>
        <fullName evidence="4">Tubulin/FtsZ GTPase domain-containing protein</fullName>
    </recommendedName>
</protein>
<dbReference type="Proteomes" id="UP000006906">
    <property type="component" value="Chromosome 2"/>
</dbReference>
<evidence type="ECO:0000259" key="4">
    <source>
        <dbReference type="SMART" id="SM00864"/>
    </source>
</evidence>
<feature type="compositionally biased region" description="Low complexity" evidence="3">
    <location>
        <begin position="646"/>
        <end position="655"/>
    </location>
</feature>
<gene>
    <name evidence="5" type="ORF">CHLRE_02g105550v5</name>
</gene>
<keyword evidence="2" id="KW-0342">GTP-binding</keyword>
<feature type="region of interest" description="Disordered" evidence="3">
    <location>
        <begin position="965"/>
        <end position="1002"/>
    </location>
</feature>
<dbReference type="EMBL" id="CM008963">
    <property type="protein sequence ID" value="PNW87022.1"/>
    <property type="molecule type" value="Genomic_DNA"/>
</dbReference>
<dbReference type="RefSeq" id="XP_042927429.1">
    <property type="nucleotide sequence ID" value="XM_043059795.1"/>
</dbReference>
<keyword evidence="1" id="KW-0547">Nucleotide-binding</keyword>
<dbReference type="Gene3D" id="3.40.50.1440">
    <property type="entry name" value="Tubulin/FtsZ, GTPase domain"/>
    <property type="match status" value="1"/>
</dbReference>
<dbReference type="InterPro" id="IPR003008">
    <property type="entry name" value="Tubulin_FtsZ_GTPase"/>
</dbReference>
<dbReference type="KEGG" id="cre:CHLRE_02g105550v5"/>
<dbReference type="SMART" id="SM00864">
    <property type="entry name" value="Tubulin"/>
    <property type="match status" value="1"/>
</dbReference>